<evidence type="ECO:0000313" key="3">
    <source>
        <dbReference type="Proteomes" id="UP000703269"/>
    </source>
</evidence>
<evidence type="ECO:0000313" key="2">
    <source>
        <dbReference type="EMBL" id="GJE88147.1"/>
    </source>
</evidence>
<name>A0A9P3G317_9APHY</name>
<reference evidence="2 3" key="1">
    <citation type="submission" date="2021-08" db="EMBL/GenBank/DDBJ databases">
        <title>Draft Genome Sequence of Phanerochaete sordida strain YK-624.</title>
        <authorList>
            <person name="Mori T."/>
            <person name="Dohra H."/>
            <person name="Suzuki T."/>
            <person name="Kawagishi H."/>
            <person name="Hirai H."/>
        </authorList>
    </citation>
    <scope>NUCLEOTIDE SEQUENCE [LARGE SCALE GENOMIC DNA]</scope>
    <source>
        <strain evidence="2 3">YK-624</strain>
    </source>
</reference>
<keyword evidence="3" id="KW-1185">Reference proteome</keyword>
<dbReference type="EMBL" id="BPQB01000008">
    <property type="protein sequence ID" value="GJE88147.1"/>
    <property type="molecule type" value="Genomic_DNA"/>
</dbReference>
<feature type="compositionally biased region" description="Basic and acidic residues" evidence="1">
    <location>
        <begin position="38"/>
        <end position="83"/>
    </location>
</feature>
<dbReference type="AlphaFoldDB" id="A0A9P3G317"/>
<dbReference type="OrthoDB" id="2620452at2759"/>
<comment type="caution">
    <text evidence="2">The sequence shown here is derived from an EMBL/GenBank/DDBJ whole genome shotgun (WGS) entry which is preliminary data.</text>
</comment>
<sequence length="124" mass="13897">MASASAKPKAKGKGKQPKRFVEQKDTALQLASIIGDQQETRAKQKVERHQRHDKEPERAEHKSRPSGKDKLKEVKAALKAEKAKAKKEKAKAKKMNTGHPSDSVSRLRTDEQPPAKPRRRVAFA</sequence>
<organism evidence="2 3">
    <name type="scientific">Phanerochaete sordida</name>
    <dbReference type="NCBI Taxonomy" id="48140"/>
    <lineage>
        <taxon>Eukaryota</taxon>
        <taxon>Fungi</taxon>
        <taxon>Dikarya</taxon>
        <taxon>Basidiomycota</taxon>
        <taxon>Agaricomycotina</taxon>
        <taxon>Agaricomycetes</taxon>
        <taxon>Polyporales</taxon>
        <taxon>Phanerochaetaceae</taxon>
        <taxon>Phanerochaete</taxon>
    </lineage>
</organism>
<proteinExistence type="predicted"/>
<gene>
    <name evidence="2" type="ORF">PsYK624_042300</name>
</gene>
<feature type="region of interest" description="Disordered" evidence="1">
    <location>
        <begin position="1"/>
        <end position="124"/>
    </location>
</feature>
<feature type="compositionally biased region" description="Basic residues" evidence="1">
    <location>
        <begin position="84"/>
        <end position="96"/>
    </location>
</feature>
<evidence type="ECO:0000256" key="1">
    <source>
        <dbReference type="SAM" id="MobiDB-lite"/>
    </source>
</evidence>
<accession>A0A9P3G317</accession>
<feature type="compositionally biased region" description="Basic residues" evidence="1">
    <location>
        <begin position="8"/>
        <end position="18"/>
    </location>
</feature>
<protein>
    <submittedName>
        <fullName evidence="2">Uncharacterized protein</fullName>
    </submittedName>
</protein>
<dbReference type="Proteomes" id="UP000703269">
    <property type="component" value="Unassembled WGS sequence"/>
</dbReference>